<proteinExistence type="predicted"/>
<dbReference type="AlphaFoldDB" id="A0AAE0VU30"/>
<evidence type="ECO:0000313" key="1">
    <source>
        <dbReference type="EMBL" id="KAK3589202.1"/>
    </source>
</evidence>
<evidence type="ECO:0000313" key="2">
    <source>
        <dbReference type="Proteomes" id="UP001195483"/>
    </source>
</evidence>
<accession>A0AAE0VU30</accession>
<protein>
    <submittedName>
        <fullName evidence="1">Uncharacterized protein</fullName>
    </submittedName>
</protein>
<reference evidence="1" key="2">
    <citation type="journal article" date="2021" name="Genome Biol. Evol.">
        <title>Developing a high-quality reference genome for a parasitic bivalve with doubly uniparental inheritance (Bivalvia: Unionida).</title>
        <authorList>
            <person name="Smith C.H."/>
        </authorList>
    </citation>
    <scope>NUCLEOTIDE SEQUENCE</scope>
    <source>
        <strain evidence="1">CHS0354</strain>
        <tissue evidence="1">Mantle</tissue>
    </source>
</reference>
<keyword evidence="2" id="KW-1185">Reference proteome</keyword>
<sequence>MKATSRSLPGYSFSSFRDSIQFKSKIPVIDLSSSAYQECSSHDYPCSDNIDDTEEEIDLIAITEKNTTQLPFPGVRRNTNTLPVIPLPFINSVARIRDGNIIEFQMKLPETISYEVMIFNLLSSTIFTSSWESYPLLLDKMRVVSYPGTSSFSNTKEIVNQQDKVLYNEYPISSYSDNDLGAGENIYLLLQRLIYVTDNKLFDVQKGFSYSSIDRDLAVLELKIKTVLAEGDTEAVENSVRKTTLEKDSANIVQFPIAIRFDQVISSPVESRISASFHGDCAFVAKEMPLVPFLWSSKVFPARQMINQEEKRLAGNLYTTQRERNILDLNMAINISQFSDAKDIPNSKIFSEILETRLQQFANSGIKGQATTILAEVTRECTKENVGLIPKTSFQRHITDGISSEWLPTMEGFNTLWSENDCRIEKLCFTAALEDGRHKTLLKGSYGHVRLVAAVYKDVMKQVNTDCLATIKSPFLAE</sequence>
<reference evidence="1" key="3">
    <citation type="submission" date="2023-05" db="EMBL/GenBank/DDBJ databases">
        <authorList>
            <person name="Smith C.H."/>
        </authorList>
    </citation>
    <scope>NUCLEOTIDE SEQUENCE</scope>
    <source>
        <strain evidence="1">CHS0354</strain>
        <tissue evidence="1">Mantle</tissue>
    </source>
</reference>
<dbReference type="Proteomes" id="UP001195483">
    <property type="component" value="Unassembled WGS sequence"/>
</dbReference>
<organism evidence="1 2">
    <name type="scientific">Potamilus streckersoni</name>
    <dbReference type="NCBI Taxonomy" id="2493646"/>
    <lineage>
        <taxon>Eukaryota</taxon>
        <taxon>Metazoa</taxon>
        <taxon>Spiralia</taxon>
        <taxon>Lophotrochozoa</taxon>
        <taxon>Mollusca</taxon>
        <taxon>Bivalvia</taxon>
        <taxon>Autobranchia</taxon>
        <taxon>Heteroconchia</taxon>
        <taxon>Palaeoheterodonta</taxon>
        <taxon>Unionida</taxon>
        <taxon>Unionoidea</taxon>
        <taxon>Unionidae</taxon>
        <taxon>Ambleminae</taxon>
        <taxon>Lampsilini</taxon>
        <taxon>Potamilus</taxon>
    </lineage>
</organism>
<gene>
    <name evidence="1" type="ORF">CHS0354_020060</name>
</gene>
<dbReference type="EMBL" id="JAEAOA010001224">
    <property type="protein sequence ID" value="KAK3589202.1"/>
    <property type="molecule type" value="Genomic_DNA"/>
</dbReference>
<name>A0AAE0VU30_9BIVA</name>
<reference evidence="1" key="1">
    <citation type="journal article" date="2021" name="Genome Biol. Evol.">
        <title>A High-Quality Reference Genome for a Parasitic Bivalve with Doubly Uniparental Inheritance (Bivalvia: Unionida).</title>
        <authorList>
            <person name="Smith C.H."/>
        </authorList>
    </citation>
    <scope>NUCLEOTIDE SEQUENCE</scope>
    <source>
        <strain evidence="1">CHS0354</strain>
    </source>
</reference>
<comment type="caution">
    <text evidence="1">The sequence shown here is derived from an EMBL/GenBank/DDBJ whole genome shotgun (WGS) entry which is preliminary data.</text>
</comment>